<dbReference type="InterPro" id="IPR045018">
    <property type="entry name" value="Azg-like"/>
</dbReference>
<protein>
    <recommendedName>
        <fullName evidence="9">Xanthine/uracil/vitamin C permease</fullName>
    </recommendedName>
</protein>
<evidence type="ECO:0000256" key="4">
    <source>
        <dbReference type="ARBA" id="ARBA00022692"/>
    </source>
</evidence>
<sequence>MAQPEEAAKKVEAELEDLVKNDMINSWMGFKGPEGFWDGRVVTNGIDGFFKISKRGSTIMTEIRAGTASFMTLCYILAVHPRILSESGGPCVCGAETAADPDCVFYDGVYAECVEDFRRELVTVTAAASCIACVTMGLFGNLPFLLAPGMGLNAYFTYDVVGFHGTGKVKWRTAMAAIFIEGIIFMLLTISGLRLAFAKAIPSCIKVATTGGIGFFLAHLGLQTAEGIGLVVTDVATGITLGGCPPAARSYATYPPSPVTADAYTCDNNPGSQMTSATTWLGIMTLCIIGILMKRGIRGGIIIGILMATFISWIPNTLVSYWSDSVYPLGGGGGLQGGEYRWNYFKQVVKVERIQMAGAQMDFNFNDPNLGIALFTFLYVDLLDTTGTLFAMAKFMNIIQPNGKFEGDQKAFMVDGFSTMIGAVLGTSPVTTFIESAPGIEEGGRTGLTAIWSGFLFFISLFFAPLLASIPPWATGPALIVVGAMMMRGLVNINWYNHGEAIPAFVCIALMPLTYSIAYGIIGGLFVYVVLNGFDWLLAFAFGPSPEAENPAEMTAVARAEELASEKVAVSRDAAASRDIETPAPQAEAVPAPIPAGYPGAAQVPPMGFNGMPMAFPPMGGSPAPQMPMGGYPVMGMPPPGMGQYGY</sequence>
<feature type="transmembrane region" description="Helical" evidence="7">
    <location>
        <begin position="477"/>
        <end position="496"/>
    </location>
</feature>
<dbReference type="EMBL" id="HBFK01023874">
    <property type="protein sequence ID" value="CAD8748243.1"/>
    <property type="molecule type" value="Transcribed_RNA"/>
</dbReference>
<name>A0A7S0U1C1_HEMAN</name>
<dbReference type="Pfam" id="PF00860">
    <property type="entry name" value="Xan_ur_permease"/>
    <property type="match status" value="2"/>
</dbReference>
<keyword evidence="4 7" id="KW-0812">Transmembrane</keyword>
<dbReference type="InterPro" id="IPR006043">
    <property type="entry name" value="NCS2"/>
</dbReference>
<evidence type="ECO:0000256" key="1">
    <source>
        <dbReference type="ARBA" id="ARBA00004127"/>
    </source>
</evidence>
<evidence type="ECO:0000256" key="7">
    <source>
        <dbReference type="SAM" id="Phobius"/>
    </source>
</evidence>
<feature type="transmembrane region" description="Helical" evidence="7">
    <location>
        <begin position="204"/>
        <end position="222"/>
    </location>
</feature>
<dbReference type="GO" id="GO:0015853">
    <property type="term" value="P:adenine transport"/>
    <property type="evidence" value="ECO:0007669"/>
    <property type="project" value="TreeGrafter"/>
</dbReference>
<reference evidence="8" key="1">
    <citation type="submission" date="2021-01" db="EMBL/GenBank/DDBJ databases">
        <authorList>
            <person name="Corre E."/>
            <person name="Pelletier E."/>
            <person name="Niang G."/>
            <person name="Scheremetjew M."/>
            <person name="Finn R."/>
            <person name="Kale V."/>
            <person name="Holt S."/>
            <person name="Cochrane G."/>
            <person name="Meng A."/>
            <person name="Brown T."/>
            <person name="Cohen L."/>
        </authorList>
    </citation>
    <scope>NUCLEOTIDE SEQUENCE</scope>
    <source>
        <strain evidence="8">CCMP441</strain>
    </source>
</reference>
<comment type="similarity">
    <text evidence="2">Belongs to the nucleobase:cation symporter-2 (NCS2) (TC 2.A.40) family. Azg-like subfamily.</text>
</comment>
<feature type="transmembrane region" description="Helical" evidence="7">
    <location>
        <begin position="174"/>
        <end position="197"/>
    </location>
</feature>
<dbReference type="PANTHER" id="PTHR43337:SF1">
    <property type="entry name" value="XANTHINE_URACIL PERMEASE C887.17-RELATED"/>
    <property type="match status" value="1"/>
</dbReference>
<dbReference type="PANTHER" id="PTHR43337">
    <property type="entry name" value="XANTHINE/URACIL PERMEASE C887.17-RELATED"/>
    <property type="match status" value="1"/>
</dbReference>
<dbReference type="GO" id="GO:0005886">
    <property type="term" value="C:plasma membrane"/>
    <property type="evidence" value="ECO:0007669"/>
    <property type="project" value="TreeGrafter"/>
</dbReference>
<feature type="transmembrane region" description="Helical" evidence="7">
    <location>
        <begin position="502"/>
        <end position="531"/>
    </location>
</feature>
<evidence type="ECO:0008006" key="9">
    <source>
        <dbReference type="Google" id="ProtNLM"/>
    </source>
</evidence>
<feature type="transmembrane region" description="Helical" evidence="7">
    <location>
        <begin position="300"/>
        <end position="322"/>
    </location>
</feature>
<evidence type="ECO:0000313" key="8">
    <source>
        <dbReference type="EMBL" id="CAD8748243.1"/>
    </source>
</evidence>
<evidence type="ECO:0000256" key="3">
    <source>
        <dbReference type="ARBA" id="ARBA00022448"/>
    </source>
</evidence>
<evidence type="ECO:0000256" key="6">
    <source>
        <dbReference type="ARBA" id="ARBA00023136"/>
    </source>
</evidence>
<keyword evidence="6 7" id="KW-0472">Membrane</keyword>
<evidence type="ECO:0000256" key="2">
    <source>
        <dbReference type="ARBA" id="ARBA00005697"/>
    </source>
</evidence>
<feature type="transmembrane region" description="Helical" evidence="7">
    <location>
        <begin position="450"/>
        <end position="470"/>
    </location>
</feature>
<dbReference type="AlphaFoldDB" id="A0A7S0U1C1"/>
<dbReference type="GO" id="GO:0005345">
    <property type="term" value="F:purine nucleobase transmembrane transporter activity"/>
    <property type="evidence" value="ECO:0007669"/>
    <property type="project" value="TreeGrafter"/>
</dbReference>
<feature type="transmembrane region" description="Helical" evidence="7">
    <location>
        <begin position="121"/>
        <end position="146"/>
    </location>
</feature>
<keyword evidence="3" id="KW-0813">Transport</keyword>
<organism evidence="8">
    <name type="scientific">Hemiselmis andersenii</name>
    <name type="common">Cryptophyte alga</name>
    <dbReference type="NCBI Taxonomy" id="464988"/>
    <lineage>
        <taxon>Eukaryota</taxon>
        <taxon>Cryptophyceae</taxon>
        <taxon>Cryptomonadales</taxon>
        <taxon>Hemiselmidaceae</taxon>
        <taxon>Hemiselmis</taxon>
    </lineage>
</organism>
<comment type="subcellular location">
    <subcellularLocation>
        <location evidence="1">Endomembrane system</location>
        <topology evidence="1">Multi-pass membrane protein</topology>
    </subcellularLocation>
</comment>
<gene>
    <name evidence="8" type="ORF">HAND1043_LOCUS14740</name>
</gene>
<proteinExistence type="inferred from homology"/>
<dbReference type="GO" id="GO:0012505">
    <property type="term" value="C:endomembrane system"/>
    <property type="evidence" value="ECO:0007669"/>
    <property type="project" value="UniProtKB-SubCell"/>
</dbReference>
<feature type="transmembrane region" description="Helical" evidence="7">
    <location>
        <begin position="370"/>
        <end position="391"/>
    </location>
</feature>
<evidence type="ECO:0000256" key="5">
    <source>
        <dbReference type="ARBA" id="ARBA00022989"/>
    </source>
</evidence>
<accession>A0A7S0U1C1</accession>
<feature type="transmembrane region" description="Helical" evidence="7">
    <location>
        <begin position="277"/>
        <end position="293"/>
    </location>
</feature>
<keyword evidence="5 7" id="KW-1133">Transmembrane helix</keyword>
<dbReference type="GO" id="GO:0015854">
    <property type="term" value="P:guanine transport"/>
    <property type="evidence" value="ECO:0007669"/>
    <property type="project" value="TreeGrafter"/>
</dbReference>